<dbReference type="RefSeq" id="WP_369710651.1">
    <property type="nucleotide sequence ID" value="NZ_CP165644.1"/>
</dbReference>
<name>A0AB39VG52_9FUSO</name>
<feature type="compositionally biased region" description="Basic and acidic residues" evidence="1">
    <location>
        <begin position="84"/>
        <end position="93"/>
    </location>
</feature>
<feature type="compositionally biased region" description="Polar residues" evidence="1">
    <location>
        <begin position="137"/>
        <end position="152"/>
    </location>
</feature>
<feature type="compositionally biased region" description="Basic and acidic residues" evidence="1">
    <location>
        <begin position="28"/>
        <end position="43"/>
    </location>
</feature>
<feature type="compositionally biased region" description="Basic and acidic residues" evidence="1">
    <location>
        <begin position="113"/>
        <end position="124"/>
    </location>
</feature>
<dbReference type="AlphaFoldDB" id="A0AB39VG52"/>
<organism evidence="2">
    <name type="scientific">Leptotrichia rugosa</name>
    <dbReference type="NCBI Taxonomy" id="3239302"/>
    <lineage>
        <taxon>Bacteria</taxon>
        <taxon>Fusobacteriati</taxon>
        <taxon>Fusobacteriota</taxon>
        <taxon>Fusobacteriia</taxon>
        <taxon>Fusobacteriales</taxon>
        <taxon>Leptotrichiaceae</taxon>
        <taxon>Leptotrichia</taxon>
    </lineage>
</organism>
<feature type="compositionally biased region" description="Basic and acidic residues" evidence="1">
    <location>
        <begin position="157"/>
        <end position="172"/>
    </location>
</feature>
<feature type="region of interest" description="Disordered" evidence="1">
    <location>
        <begin position="1"/>
        <end position="172"/>
    </location>
</feature>
<accession>A0AB39VG52</accession>
<dbReference type="EMBL" id="CP165644">
    <property type="protein sequence ID" value="XDU66272.1"/>
    <property type="molecule type" value="Genomic_DNA"/>
</dbReference>
<proteinExistence type="predicted"/>
<gene>
    <name evidence="2" type="ORF">AB8B22_07555</name>
</gene>
<protein>
    <submittedName>
        <fullName evidence="2">Uncharacterized protein</fullName>
    </submittedName>
</protein>
<evidence type="ECO:0000256" key="1">
    <source>
        <dbReference type="SAM" id="MobiDB-lite"/>
    </source>
</evidence>
<feature type="compositionally biased region" description="Low complexity" evidence="1">
    <location>
        <begin position="44"/>
        <end position="83"/>
    </location>
</feature>
<evidence type="ECO:0000313" key="2">
    <source>
        <dbReference type="EMBL" id="XDU66272.1"/>
    </source>
</evidence>
<sequence length="419" mass="47085">MAVNNQTQKKSETTKPKTVTPKKGTGTLKKETGDKSKETKEVTKQTTTKKTAGSTQKNDTKITKPAPKSSATTKTKSVKTPAKTVDKKVDTKSMPKTSNPVNNKKLPKIMGKKTSDEKNPENKKNNNNSSGKKTTEGKSNNSGINKPSSTKGLSDVEIGKDINKTKKSIEKEFSGKKENMKILEKSQKMVDDKIEKDKQVDRVKIDKITKVNPEKILSFTKNSEEILASATMVSTENYKILFTGINEVNSDESSELTKSDKLNTSFVAGFQIKKPEIELESVKVYLIVSEKSEKLLISSKVPENRVKREENKPFVEEWGTEVGKNSKIKGFGNEKDQNPVSWNGESDIIGTVSLRNLLKDNKIDLEKVKISKLKDLFPLSNKKYRYLFKFVIKAKGKEEEVIFQPIYFEYKINRGKNIK</sequence>
<reference evidence="2" key="1">
    <citation type="submission" date="2024-07" db="EMBL/GenBank/DDBJ databases">
        <authorList>
            <person name="Li X.-J."/>
            <person name="Wang X."/>
        </authorList>
    </citation>
    <scope>NUCLEOTIDE SEQUENCE</scope>
    <source>
        <strain evidence="2">HSP-334</strain>
    </source>
</reference>
<feature type="compositionally biased region" description="Low complexity" evidence="1">
    <location>
        <begin position="16"/>
        <end position="27"/>
    </location>
</feature>
<dbReference type="KEGG" id="lrug:AB8B22_07555"/>